<accession>A0A3M7PYT1</accession>
<dbReference type="Proteomes" id="UP000276133">
    <property type="component" value="Unassembled WGS sequence"/>
</dbReference>
<keyword evidence="2" id="KW-1185">Reference proteome</keyword>
<name>A0A3M7PYT1_BRAPC</name>
<proteinExistence type="predicted"/>
<dbReference type="EMBL" id="REGN01008235">
    <property type="protein sequence ID" value="RNA04114.1"/>
    <property type="molecule type" value="Genomic_DNA"/>
</dbReference>
<evidence type="ECO:0000313" key="2">
    <source>
        <dbReference type="Proteomes" id="UP000276133"/>
    </source>
</evidence>
<comment type="caution">
    <text evidence="1">The sequence shown here is derived from an EMBL/GenBank/DDBJ whole genome shotgun (WGS) entry which is preliminary data.</text>
</comment>
<evidence type="ECO:0000313" key="1">
    <source>
        <dbReference type="EMBL" id="RNA04114.1"/>
    </source>
</evidence>
<organism evidence="1 2">
    <name type="scientific">Brachionus plicatilis</name>
    <name type="common">Marine rotifer</name>
    <name type="synonym">Brachionus muelleri</name>
    <dbReference type="NCBI Taxonomy" id="10195"/>
    <lineage>
        <taxon>Eukaryota</taxon>
        <taxon>Metazoa</taxon>
        <taxon>Spiralia</taxon>
        <taxon>Gnathifera</taxon>
        <taxon>Rotifera</taxon>
        <taxon>Eurotatoria</taxon>
        <taxon>Monogononta</taxon>
        <taxon>Pseudotrocha</taxon>
        <taxon>Ploima</taxon>
        <taxon>Brachionidae</taxon>
        <taxon>Brachionus</taxon>
    </lineage>
</organism>
<sequence>MDMLNAQNI</sequence>
<gene>
    <name evidence="1" type="ORF">BpHYR1_032586</name>
</gene>
<reference evidence="1 2" key="1">
    <citation type="journal article" date="2018" name="Sci. Rep.">
        <title>Genomic signatures of local adaptation to the degree of environmental predictability in rotifers.</title>
        <authorList>
            <person name="Franch-Gras L."/>
            <person name="Hahn C."/>
            <person name="Garcia-Roger E.M."/>
            <person name="Carmona M.J."/>
            <person name="Serra M."/>
            <person name="Gomez A."/>
        </authorList>
    </citation>
    <scope>NUCLEOTIDE SEQUENCE [LARGE SCALE GENOMIC DNA]</scope>
    <source>
        <strain evidence="1">HYR1</strain>
    </source>
</reference>
<protein>
    <submittedName>
        <fullName evidence="1">Uncharacterized protein</fullName>
    </submittedName>
</protein>